<gene>
    <name evidence="1" type="primary">tap</name>
    <name evidence="1" type="ORF">IFT41_22405</name>
</gene>
<organism evidence="1 2">
    <name type="scientific">Enterobacter agglomerans</name>
    <name type="common">Erwinia herbicola</name>
    <name type="synonym">Pantoea agglomerans</name>
    <dbReference type="NCBI Taxonomy" id="549"/>
    <lineage>
        <taxon>Bacteria</taxon>
        <taxon>Pseudomonadati</taxon>
        <taxon>Pseudomonadota</taxon>
        <taxon>Gammaproteobacteria</taxon>
        <taxon>Enterobacterales</taxon>
        <taxon>Erwiniaceae</taxon>
        <taxon>Pantoea</taxon>
        <taxon>Pantoea agglomerans group</taxon>
    </lineage>
</organism>
<accession>A0ACC5PVR4</accession>
<dbReference type="Proteomes" id="UP000610459">
    <property type="component" value="Unassembled WGS sequence"/>
</dbReference>
<name>A0ACC5PVR4_ENTAG</name>
<sequence>MHMLRKLQYLLCAVLFLCNISAGRRG</sequence>
<dbReference type="EMBL" id="JACYNR010000024">
    <property type="protein sequence ID" value="MBD8128857.1"/>
    <property type="molecule type" value="Genomic_DNA"/>
</dbReference>
<reference evidence="1 2" key="1">
    <citation type="journal article" date="2020" name="FEMS Microbiol. Ecol.">
        <title>Temporal dynamics of bacterial communities during seed development and maturation.</title>
        <authorList>
            <person name="Chesneau G."/>
            <person name="Torres-Cortes G."/>
            <person name="Briand M."/>
            <person name="Darrasse A."/>
            <person name="Preveaux A."/>
            <person name="Marais C."/>
            <person name="Jacques M.A."/>
            <person name="Shade A."/>
            <person name="Barret M."/>
        </authorList>
    </citation>
    <scope>NUCLEOTIDE SEQUENCE [LARGE SCALE GENOMIC DNA]</scope>
    <source>
        <strain evidence="1 2">CFBP13709</strain>
    </source>
</reference>
<protein>
    <submittedName>
        <fullName evidence="1">RepA leader peptide Tap</fullName>
    </submittedName>
</protein>
<comment type="caution">
    <text evidence="1">The sequence shown here is derived from an EMBL/GenBank/DDBJ whole genome shotgun (WGS) entry which is preliminary data.</text>
</comment>
<keyword evidence="2" id="KW-1185">Reference proteome</keyword>
<evidence type="ECO:0000313" key="2">
    <source>
        <dbReference type="Proteomes" id="UP000610459"/>
    </source>
</evidence>
<evidence type="ECO:0000313" key="1">
    <source>
        <dbReference type="EMBL" id="MBD8128857.1"/>
    </source>
</evidence>
<proteinExistence type="predicted"/>